<dbReference type="NCBIfam" id="NF045536">
    <property type="entry name" value="phasin_PhaP6"/>
    <property type="match status" value="1"/>
</dbReference>
<dbReference type="InterPro" id="IPR053785">
    <property type="entry name" value="PhaP6-like"/>
</dbReference>
<dbReference type="AlphaFoldDB" id="A0A484NXE9"/>
<organism evidence="1">
    <name type="scientific">plant metagenome</name>
    <dbReference type="NCBI Taxonomy" id="1297885"/>
    <lineage>
        <taxon>unclassified sequences</taxon>
        <taxon>metagenomes</taxon>
        <taxon>organismal metagenomes</taxon>
    </lineage>
</organism>
<dbReference type="EMBL" id="CAADHY010000007">
    <property type="protein sequence ID" value="VFR16867.1"/>
    <property type="molecule type" value="Genomic_DNA"/>
</dbReference>
<proteinExistence type="predicted"/>
<protein>
    <submittedName>
        <fullName evidence="1">Proline dehydrogenase</fullName>
    </submittedName>
</protein>
<evidence type="ECO:0000313" key="1">
    <source>
        <dbReference type="EMBL" id="VFR16867.1"/>
    </source>
</evidence>
<name>A0A484NXE9_9ZZZZ</name>
<gene>
    <name evidence="1" type="ORF">AMP9_3610</name>
</gene>
<reference evidence="1" key="1">
    <citation type="submission" date="2019-03" db="EMBL/GenBank/DDBJ databases">
        <authorList>
            <person name="Danneels B."/>
        </authorList>
    </citation>
    <scope>NUCLEOTIDE SEQUENCE</scope>
</reference>
<sequence length="144" mass="15832">MATRRRTGNTLATKTAELAFAAPQVMAHRLTRMALAGPTLSERDRKEFHLMGMEKLGAFTSAWQQMALASVTSSQTLAIQMWTAWWAPWLGGRRARTVNRQLRQAALGVLGKGLGPIHAKATANARRLGSTPLVEAPKRRTRAK</sequence>
<accession>A0A484NXE9</accession>